<feature type="transmembrane region" description="Helical" evidence="1">
    <location>
        <begin position="295"/>
        <end position="314"/>
    </location>
</feature>
<feature type="transmembrane region" description="Helical" evidence="1">
    <location>
        <begin position="326"/>
        <end position="345"/>
    </location>
</feature>
<organism evidence="2 3">
    <name type="scientific">Lysobacter dokdonensis DS-58</name>
    <dbReference type="NCBI Taxonomy" id="1300345"/>
    <lineage>
        <taxon>Bacteria</taxon>
        <taxon>Pseudomonadati</taxon>
        <taxon>Pseudomonadota</taxon>
        <taxon>Gammaproteobacteria</taxon>
        <taxon>Lysobacterales</taxon>
        <taxon>Lysobacteraceae</taxon>
        <taxon>Noviluteimonas</taxon>
    </lineage>
</organism>
<feature type="transmembrane region" description="Helical" evidence="1">
    <location>
        <begin position="357"/>
        <end position="378"/>
    </location>
</feature>
<comment type="caution">
    <text evidence="2">The sequence shown here is derived from an EMBL/GenBank/DDBJ whole genome shotgun (WGS) entry which is preliminary data.</text>
</comment>
<dbReference type="RefSeq" id="WP_036164216.1">
    <property type="nucleotide sequence ID" value="NZ_JRKJ01000001.1"/>
</dbReference>
<accession>A0A0A2WR79</accession>
<dbReference type="AlphaFoldDB" id="A0A0A2WR79"/>
<gene>
    <name evidence="2" type="ORF">LF41_12</name>
</gene>
<proteinExistence type="predicted"/>
<sequence>MIARAPRGWTWVLSVALLLVIGWQWLGVASYAATENIEFDGGMNLEVSKSIANGEGPRGRYHQALFYPPAVQSKEPFFIVGAAVYKIAGVGPVQSQATNLLFLCVLLALIVAIVARATTWVAGLVAACFVLSLPHLSQYALNGYGEVATMCFGLGAMMVLAWPARLDTRGWKRPFFAGALGALAIATKVVGVVQFAAIACLLVARVVMDAPPGQRVRDLVRACIAFGVGALVPVVALEAWRLYWLGAGDYGRWWALQFERIGNQSGAVPRVAQVTWMDKVPRHFGTLGVELQRRWFGTAGLLALPLLSAAVVLARRVLRPAGAGTRTWITFGLTLIAAAYIPWWLGMVPDDKVWLRYLFIALIALAMLGAMGLIEHACAALRPQAVARRVVHAAIAIGLAAVFVPFVWRSLPKEALRTTPTEERQAAQWAAKVVSGLPKDRLVFGWGWFSAPVVQLYSDRPFYDLTDYPIGLLQRAPAYLVADRQAYAVGVIDPILARYPYRKLMRDNPYGQVYELDFAHPNDPFAAADQSSAQPWVDFAAPEGYPLARGYLPYDASVGGRMAWSDSEVLLRYGNQADLAFAAHMAEPRWYLRKALLRGHAIVDGCPPMPFAFEHPGWKQFYLKLDCKPRPGNVRVRLLLDNVFDLAWEKTQQNAMLVRSIGFAH</sequence>
<reference evidence="2 3" key="1">
    <citation type="submission" date="2014-09" db="EMBL/GenBank/DDBJ databases">
        <title>Genome sequences of Lysobacter dokdonensis DS-58.</title>
        <authorList>
            <person name="Kim J.F."/>
            <person name="Kwak M.-J."/>
        </authorList>
    </citation>
    <scope>NUCLEOTIDE SEQUENCE [LARGE SCALE GENOMIC DNA]</scope>
    <source>
        <strain evidence="2 3">DS-58</strain>
    </source>
</reference>
<protein>
    <recommendedName>
        <fullName evidence="4">Glycosyltransferase RgtA/B/C/D-like domain-containing protein</fullName>
    </recommendedName>
</protein>
<dbReference type="PATRIC" id="fig|1300345.3.peg.12"/>
<feature type="transmembrane region" description="Helical" evidence="1">
    <location>
        <begin position="219"/>
        <end position="243"/>
    </location>
</feature>
<evidence type="ECO:0000313" key="3">
    <source>
        <dbReference type="Proteomes" id="UP000030518"/>
    </source>
</evidence>
<evidence type="ECO:0000256" key="1">
    <source>
        <dbReference type="SAM" id="Phobius"/>
    </source>
</evidence>
<evidence type="ECO:0000313" key="2">
    <source>
        <dbReference type="EMBL" id="KGQ20805.1"/>
    </source>
</evidence>
<feature type="transmembrane region" description="Helical" evidence="1">
    <location>
        <begin position="100"/>
        <end position="131"/>
    </location>
</feature>
<feature type="transmembrane region" description="Helical" evidence="1">
    <location>
        <begin position="390"/>
        <end position="408"/>
    </location>
</feature>
<evidence type="ECO:0008006" key="4">
    <source>
        <dbReference type="Google" id="ProtNLM"/>
    </source>
</evidence>
<dbReference type="OrthoDB" id="6058800at2"/>
<dbReference type="STRING" id="1300345.LF41_12"/>
<keyword evidence="1" id="KW-0812">Transmembrane</keyword>
<feature type="transmembrane region" description="Helical" evidence="1">
    <location>
        <begin position="143"/>
        <end position="163"/>
    </location>
</feature>
<dbReference type="EMBL" id="JRKJ01000001">
    <property type="protein sequence ID" value="KGQ20805.1"/>
    <property type="molecule type" value="Genomic_DNA"/>
</dbReference>
<dbReference type="Proteomes" id="UP000030518">
    <property type="component" value="Unassembled WGS sequence"/>
</dbReference>
<feature type="transmembrane region" description="Helical" evidence="1">
    <location>
        <begin position="12"/>
        <end position="33"/>
    </location>
</feature>
<name>A0A0A2WR79_9GAMM</name>
<keyword evidence="1" id="KW-1133">Transmembrane helix</keyword>
<keyword evidence="1" id="KW-0472">Membrane</keyword>
<keyword evidence="3" id="KW-1185">Reference proteome</keyword>
<feature type="transmembrane region" description="Helical" evidence="1">
    <location>
        <begin position="175"/>
        <end position="207"/>
    </location>
</feature>